<dbReference type="Pfam" id="PF07714">
    <property type="entry name" value="PK_Tyr_Ser-Thr"/>
    <property type="match status" value="1"/>
</dbReference>
<proteinExistence type="predicted"/>
<dbReference type="Gene3D" id="1.10.510.10">
    <property type="entry name" value="Transferase(Phosphotransferase) domain 1"/>
    <property type="match status" value="1"/>
</dbReference>
<dbReference type="InterPro" id="IPR001245">
    <property type="entry name" value="Ser-Thr/Tyr_kinase_cat_dom"/>
</dbReference>
<dbReference type="AlphaFoldDB" id="A0A2Z6R6J3"/>
<keyword evidence="4 5" id="KW-0067">ATP-binding</keyword>
<evidence type="ECO:0000256" key="4">
    <source>
        <dbReference type="ARBA" id="ARBA00022840"/>
    </source>
</evidence>
<dbReference type="InterPro" id="IPR011009">
    <property type="entry name" value="Kinase-like_dom_sf"/>
</dbReference>
<evidence type="ECO:0000313" key="9">
    <source>
        <dbReference type="Proteomes" id="UP000247702"/>
    </source>
</evidence>
<dbReference type="InterPro" id="IPR017441">
    <property type="entry name" value="Protein_kinase_ATP_BS"/>
</dbReference>
<feature type="region of interest" description="Disordered" evidence="6">
    <location>
        <begin position="314"/>
        <end position="337"/>
    </location>
</feature>
<evidence type="ECO:0000259" key="7">
    <source>
        <dbReference type="PROSITE" id="PS50011"/>
    </source>
</evidence>
<sequence>MTVISSTDTDKYVQWIENGIADDYINYYDYNELQGIKCIGYGAFGIVYQATLESSDTVVALKSFEFNNCVMKEIVNEIQLLRNVNHHKNIIQFFGITKRKDNENMNPDYLLILEYADSGTLRNYLKKNFTKLDWNIKLQFAIQISNAVSCMHQKGIIHRDLHSNNILIHQNMIKIADFGLSRRIEEVSSNNKDIFGILPYIDPQLLKDQANDGKKYKANKKSDVYSVGVLLWEISSGRVPFESDDTLGLTLEILNGKRETPIANTSIDYCNIYKRCWEDNPDDRPNIQQVLSDLKLINLDTNEMETCENTFENDIRHNNNNNSIDNNGSLNSNSTLI</sequence>
<keyword evidence="1" id="KW-0808">Transferase</keyword>
<dbReference type="SMART" id="SM00220">
    <property type="entry name" value="S_TKc"/>
    <property type="match status" value="1"/>
</dbReference>
<protein>
    <recommendedName>
        <fullName evidence="7">Protein kinase domain-containing protein</fullName>
    </recommendedName>
</protein>
<evidence type="ECO:0000256" key="6">
    <source>
        <dbReference type="SAM" id="MobiDB-lite"/>
    </source>
</evidence>
<evidence type="ECO:0000256" key="2">
    <source>
        <dbReference type="ARBA" id="ARBA00022741"/>
    </source>
</evidence>
<comment type="caution">
    <text evidence="8">The sequence shown here is derived from an EMBL/GenBank/DDBJ whole genome shotgun (WGS) entry which is preliminary data.</text>
</comment>
<keyword evidence="9" id="KW-1185">Reference proteome</keyword>
<dbReference type="InterPro" id="IPR051681">
    <property type="entry name" value="Ser/Thr_Kinases-Pseudokinases"/>
</dbReference>
<organism evidence="8 9">
    <name type="scientific">Rhizophagus clarus</name>
    <dbReference type="NCBI Taxonomy" id="94130"/>
    <lineage>
        <taxon>Eukaryota</taxon>
        <taxon>Fungi</taxon>
        <taxon>Fungi incertae sedis</taxon>
        <taxon>Mucoromycota</taxon>
        <taxon>Glomeromycotina</taxon>
        <taxon>Glomeromycetes</taxon>
        <taxon>Glomerales</taxon>
        <taxon>Glomeraceae</taxon>
        <taxon>Rhizophagus</taxon>
    </lineage>
</organism>
<dbReference type="SUPFAM" id="SSF56112">
    <property type="entry name" value="Protein kinase-like (PK-like)"/>
    <property type="match status" value="1"/>
</dbReference>
<dbReference type="GO" id="GO:0004674">
    <property type="term" value="F:protein serine/threonine kinase activity"/>
    <property type="evidence" value="ECO:0007669"/>
    <property type="project" value="TreeGrafter"/>
</dbReference>
<dbReference type="PANTHER" id="PTHR44329">
    <property type="entry name" value="SERINE/THREONINE-PROTEIN KINASE TNNI3K-RELATED"/>
    <property type="match status" value="1"/>
</dbReference>
<dbReference type="PROSITE" id="PS50011">
    <property type="entry name" value="PROTEIN_KINASE_DOM"/>
    <property type="match status" value="1"/>
</dbReference>
<reference evidence="8 9" key="1">
    <citation type="submission" date="2017-11" db="EMBL/GenBank/DDBJ databases">
        <title>The genome of Rhizophagus clarus HR1 reveals common genetic basis of auxotrophy among arbuscular mycorrhizal fungi.</title>
        <authorList>
            <person name="Kobayashi Y."/>
        </authorList>
    </citation>
    <scope>NUCLEOTIDE SEQUENCE [LARGE SCALE GENOMIC DNA]</scope>
    <source>
        <strain evidence="8 9">HR1</strain>
    </source>
</reference>
<dbReference type="InterPro" id="IPR000719">
    <property type="entry name" value="Prot_kinase_dom"/>
</dbReference>
<evidence type="ECO:0000256" key="1">
    <source>
        <dbReference type="ARBA" id="ARBA00022679"/>
    </source>
</evidence>
<dbReference type="Proteomes" id="UP000247702">
    <property type="component" value="Unassembled WGS sequence"/>
</dbReference>
<accession>A0A2Z6R6J3</accession>
<feature type="compositionally biased region" description="Low complexity" evidence="6">
    <location>
        <begin position="318"/>
        <end position="337"/>
    </location>
</feature>
<feature type="domain" description="Protein kinase" evidence="7">
    <location>
        <begin position="33"/>
        <end position="296"/>
    </location>
</feature>
<evidence type="ECO:0000256" key="5">
    <source>
        <dbReference type="PROSITE-ProRule" id="PRU10141"/>
    </source>
</evidence>
<name>A0A2Z6R6J3_9GLOM</name>
<keyword evidence="3" id="KW-0418">Kinase</keyword>
<dbReference type="GO" id="GO:0005524">
    <property type="term" value="F:ATP binding"/>
    <property type="evidence" value="ECO:0007669"/>
    <property type="project" value="UniProtKB-UniRule"/>
</dbReference>
<dbReference type="PANTHER" id="PTHR44329:SF288">
    <property type="entry name" value="MITOGEN-ACTIVATED PROTEIN KINASE KINASE KINASE 20"/>
    <property type="match status" value="1"/>
</dbReference>
<keyword evidence="2 5" id="KW-0547">Nucleotide-binding</keyword>
<dbReference type="PIRSF" id="PIRSF000654">
    <property type="entry name" value="Integrin-linked_kinase"/>
    <property type="match status" value="1"/>
</dbReference>
<gene>
    <name evidence="8" type="ORF">RclHR1_03050009</name>
</gene>
<dbReference type="PRINTS" id="PR00109">
    <property type="entry name" value="TYRKINASE"/>
</dbReference>
<dbReference type="EMBL" id="BEXD01002280">
    <property type="protein sequence ID" value="GBB97720.1"/>
    <property type="molecule type" value="Genomic_DNA"/>
</dbReference>
<dbReference type="PROSITE" id="PS00107">
    <property type="entry name" value="PROTEIN_KINASE_ATP"/>
    <property type="match status" value="1"/>
</dbReference>
<feature type="binding site" evidence="5">
    <location>
        <position position="72"/>
    </location>
    <ligand>
        <name>ATP</name>
        <dbReference type="ChEBI" id="CHEBI:30616"/>
    </ligand>
</feature>
<evidence type="ECO:0000313" key="8">
    <source>
        <dbReference type="EMBL" id="GBB97720.1"/>
    </source>
</evidence>
<evidence type="ECO:0000256" key="3">
    <source>
        <dbReference type="ARBA" id="ARBA00022777"/>
    </source>
</evidence>